<gene>
    <name evidence="9" type="ORF">IFM89_036425</name>
</gene>
<proteinExistence type="inferred from homology"/>
<dbReference type="InterPro" id="IPR014729">
    <property type="entry name" value="Rossmann-like_a/b/a_fold"/>
</dbReference>
<keyword evidence="2 6" id="KW-0436">Ligase</keyword>
<dbReference type="PANTHER" id="PTHR12770">
    <property type="entry name" value="RUS1 FAMILY PROTEIN C16ORF58"/>
    <property type="match status" value="1"/>
</dbReference>
<evidence type="ECO:0000313" key="9">
    <source>
        <dbReference type="EMBL" id="KAF9617464.1"/>
    </source>
</evidence>
<keyword evidence="6" id="KW-0648">Protein biosynthesis</keyword>
<dbReference type="GO" id="GO:0004812">
    <property type="term" value="F:aminoacyl-tRNA ligase activity"/>
    <property type="evidence" value="ECO:0007669"/>
    <property type="project" value="UniProtKB-KW"/>
</dbReference>
<keyword evidence="3 6" id="KW-0547">Nucleotide-binding</keyword>
<dbReference type="InterPro" id="IPR006968">
    <property type="entry name" value="RUS_fam"/>
</dbReference>
<evidence type="ECO:0000256" key="1">
    <source>
        <dbReference type="ARBA" id="ARBA00007558"/>
    </source>
</evidence>
<organism evidence="9 10">
    <name type="scientific">Coptis chinensis</name>
    <dbReference type="NCBI Taxonomy" id="261450"/>
    <lineage>
        <taxon>Eukaryota</taxon>
        <taxon>Viridiplantae</taxon>
        <taxon>Streptophyta</taxon>
        <taxon>Embryophyta</taxon>
        <taxon>Tracheophyta</taxon>
        <taxon>Spermatophyta</taxon>
        <taxon>Magnoliopsida</taxon>
        <taxon>Ranunculales</taxon>
        <taxon>Ranunculaceae</taxon>
        <taxon>Coptidoideae</taxon>
        <taxon>Coptis</taxon>
    </lineage>
</organism>
<dbReference type="Pfam" id="PF00749">
    <property type="entry name" value="tRNA-synt_1c"/>
    <property type="match status" value="1"/>
</dbReference>
<dbReference type="Pfam" id="PF04884">
    <property type="entry name" value="UVB_sens_prot"/>
    <property type="match status" value="1"/>
</dbReference>
<evidence type="ECO:0000259" key="7">
    <source>
        <dbReference type="Pfam" id="PF00749"/>
    </source>
</evidence>
<dbReference type="SUPFAM" id="SSF52374">
    <property type="entry name" value="Nucleotidylyl transferase"/>
    <property type="match status" value="1"/>
</dbReference>
<keyword evidence="4 6" id="KW-0067">ATP-binding</keyword>
<feature type="domain" description="Glutamyl/glutaminyl-tRNA synthetase class Ib catalytic" evidence="7">
    <location>
        <begin position="203"/>
        <end position="233"/>
    </location>
</feature>
<evidence type="ECO:0000256" key="3">
    <source>
        <dbReference type="ARBA" id="ARBA00022741"/>
    </source>
</evidence>
<dbReference type="InterPro" id="IPR020058">
    <property type="entry name" value="Glu/Gln-tRNA-synth_Ib_cat-dom"/>
</dbReference>
<evidence type="ECO:0000256" key="4">
    <source>
        <dbReference type="ARBA" id="ARBA00022840"/>
    </source>
</evidence>
<dbReference type="GO" id="GO:0043039">
    <property type="term" value="P:tRNA aminoacylation"/>
    <property type="evidence" value="ECO:0007669"/>
    <property type="project" value="InterPro"/>
</dbReference>
<evidence type="ECO:0000313" key="10">
    <source>
        <dbReference type="Proteomes" id="UP000631114"/>
    </source>
</evidence>
<dbReference type="GO" id="GO:0006412">
    <property type="term" value="P:translation"/>
    <property type="evidence" value="ECO:0007669"/>
    <property type="project" value="UniProtKB-KW"/>
</dbReference>
<evidence type="ECO:0000256" key="5">
    <source>
        <dbReference type="ARBA" id="ARBA00023146"/>
    </source>
</evidence>
<dbReference type="AlphaFoldDB" id="A0A835II30"/>
<name>A0A835II30_9MAGN</name>
<dbReference type="OrthoDB" id="1740467at2759"/>
<dbReference type="Gene3D" id="3.40.50.620">
    <property type="entry name" value="HUPs"/>
    <property type="match status" value="1"/>
</dbReference>
<sequence>MLVANRVLDYETGFAFQGRLRVLQWPFEDGVGCIGKMLFARQGKKFDYDLKQLRFSGDLLMEIGAGVELATALMPHLFLPLACAANVAKGEILRKLYDLVGERTAADDEKPIKQKKKPAKAEVQAKVVDVPTAVPSEEELNPFLIFPKPEENLKVHTEVFFSDRSVLRVCNTKEMLDKHLKATGGRVFSRFPHNRIDTYIWVMLRFDDTNPETEKKEYIDHIKEIVQWMGWEPFKVCLIIYGKINCYKCFEKTSHTSYCK</sequence>
<evidence type="ECO:0000256" key="2">
    <source>
        <dbReference type="ARBA" id="ARBA00022598"/>
    </source>
</evidence>
<dbReference type="PANTHER" id="PTHR12770:SF20">
    <property type="entry name" value="PROTEIN ROOT UVB SENSITIVE 6"/>
    <property type="match status" value="1"/>
</dbReference>
<dbReference type="Proteomes" id="UP000631114">
    <property type="component" value="Unassembled WGS sequence"/>
</dbReference>
<dbReference type="GO" id="GO:0005524">
    <property type="term" value="F:ATP binding"/>
    <property type="evidence" value="ECO:0007669"/>
    <property type="project" value="UniProtKB-KW"/>
</dbReference>
<feature type="domain" description="Protein root UVB sensitive/RUS" evidence="8">
    <location>
        <begin position="22"/>
        <end position="90"/>
    </location>
</feature>
<comment type="similarity">
    <text evidence="1">Belongs to the RUS1 family.</text>
</comment>
<evidence type="ECO:0000256" key="6">
    <source>
        <dbReference type="RuleBase" id="RU363037"/>
    </source>
</evidence>
<protein>
    <submittedName>
        <fullName evidence="9">Uncharacterized protein</fullName>
    </submittedName>
</protein>
<dbReference type="EMBL" id="JADFTS010000003">
    <property type="protein sequence ID" value="KAF9617464.1"/>
    <property type="molecule type" value="Genomic_DNA"/>
</dbReference>
<keyword evidence="10" id="KW-1185">Reference proteome</keyword>
<comment type="similarity">
    <text evidence="6">Belongs to the class-I aminoacyl-tRNA synthetase family.</text>
</comment>
<keyword evidence="5 6" id="KW-0030">Aminoacyl-tRNA synthetase</keyword>
<comment type="caution">
    <text evidence="9">The sequence shown here is derived from an EMBL/GenBank/DDBJ whole genome shotgun (WGS) entry which is preliminary data.</text>
</comment>
<evidence type="ECO:0000259" key="8">
    <source>
        <dbReference type="Pfam" id="PF04884"/>
    </source>
</evidence>
<reference evidence="9 10" key="1">
    <citation type="submission" date="2020-10" db="EMBL/GenBank/DDBJ databases">
        <title>The Coptis chinensis genome and diversification of protoberbering-type alkaloids.</title>
        <authorList>
            <person name="Wang B."/>
            <person name="Shu S."/>
            <person name="Song C."/>
            <person name="Liu Y."/>
        </authorList>
    </citation>
    <scope>NUCLEOTIDE SEQUENCE [LARGE SCALE GENOMIC DNA]</scope>
    <source>
        <strain evidence="9">HL-2020</strain>
        <tissue evidence="9">Leaf</tissue>
    </source>
</reference>
<accession>A0A835II30</accession>
<dbReference type="InterPro" id="IPR054549">
    <property type="entry name" value="UVB_sens_RUS_dom"/>
</dbReference>